<dbReference type="Gene3D" id="3.30.70.100">
    <property type="match status" value="1"/>
</dbReference>
<dbReference type="PaxDb" id="4097-A0A1S4C7K8"/>
<dbReference type="InterPro" id="IPR036163">
    <property type="entry name" value="HMA_dom_sf"/>
</dbReference>
<dbReference type="RefSeq" id="XP_016497120.1">
    <property type="nucleotide sequence ID" value="XM_016641634.1"/>
</dbReference>
<feature type="domain" description="HMA" evidence="2">
    <location>
        <begin position="71"/>
        <end position="134"/>
    </location>
</feature>
<dbReference type="RefSeq" id="XP_016497120.1">
    <property type="nucleotide sequence ID" value="XM_016641634.2"/>
</dbReference>
<dbReference type="SUPFAM" id="SSF55008">
    <property type="entry name" value="HMA, heavy metal-associated domain"/>
    <property type="match status" value="1"/>
</dbReference>
<evidence type="ECO:0000313" key="3">
    <source>
        <dbReference type="Proteomes" id="UP000790787"/>
    </source>
</evidence>
<dbReference type="PROSITE" id="PS51257">
    <property type="entry name" value="PROKAR_LIPOPROTEIN"/>
    <property type="match status" value="1"/>
</dbReference>
<comment type="subcellular location">
    <subcellularLocation>
        <location evidence="1">Membrane</location>
        <topology evidence="1">Peripheral membrane protein</topology>
    </subcellularLocation>
</comment>
<evidence type="ECO:0000256" key="1">
    <source>
        <dbReference type="ARBA" id="ARBA00004170"/>
    </source>
</evidence>
<proteinExistence type="predicted"/>
<gene>
    <name evidence="4" type="primary">LOC107815985</name>
</gene>
<dbReference type="PANTHER" id="PTHR46119:SF11">
    <property type="entry name" value="HEAVY METAL TRANSPORT_DETOXIFICATION SUPERFAMILY PROTEIN"/>
    <property type="match status" value="1"/>
</dbReference>
<dbReference type="OMA" id="WVAPQQQ"/>
<dbReference type="GO" id="GO:0009626">
    <property type="term" value="P:plant-type hypersensitive response"/>
    <property type="evidence" value="ECO:0007669"/>
    <property type="project" value="UniProtKB-KW"/>
</dbReference>
<dbReference type="CDD" id="cd00371">
    <property type="entry name" value="HMA"/>
    <property type="match status" value="1"/>
</dbReference>
<dbReference type="GO" id="GO:0016020">
    <property type="term" value="C:membrane"/>
    <property type="evidence" value="ECO:0007669"/>
    <property type="project" value="UniProtKB-SubCell"/>
</dbReference>
<dbReference type="GeneID" id="107815985"/>
<reference evidence="3" key="1">
    <citation type="journal article" date="2014" name="Nat. Commun.">
        <title>The tobacco genome sequence and its comparison with those of tomato and potato.</title>
        <authorList>
            <person name="Sierro N."/>
            <person name="Battey J.N."/>
            <person name="Ouadi S."/>
            <person name="Bakaher N."/>
            <person name="Bovet L."/>
            <person name="Willig A."/>
            <person name="Goepfert S."/>
            <person name="Peitsch M.C."/>
            <person name="Ivanov N.V."/>
        </authorList>
    </citation>
    <scope>NUCLEOTIDE SEQUENCE [LARGE SCALE GENOMIC DNA]</scope>
</reference>
<dbReference type="InterPro" id="IPR006121">
    <property type="entry name" value="HMA_dom"/>
</dbReference>
<dbReference type="InterPro" id="IPR044526">
    <property type="entry name" value="NAKR1-3"/>
</dbReference>
<keyword evidence="3" id="KW-1185">Reference proteome</keyword>
<protein>
    <submittedName>
        <fullName evidence="4">Heavy metal-associated isoprenylated plant protein 35</fullName>
    </submittedName>
</protein>
<name>A0A1S4C7K8_TOBAC</name>
<accession>A0A1S4C7K8</accession>
<dbReference type="AlphaFoldDB" id="A0A1S4C7K8"/>
<dbReference type="Pfam" id="PF00403">
    <property type="entry name" value="HMA"/>
    <property type="match status" value="1"/>
</dbReference>
<dbReference type="OrthoDB" id="689350at2759"/>
<dbReference type="Proteomes" id="UP000790787">
    <property type="component" value="Chromosome 21"/>
</dbReference>
<dbReference type="KEGG" id="nta:107815985"/>
<evidence type="ECO:0000313" key="4">
    <source>
        <dbReference type="RefSeq" id="XP_016497120.1"/>
    </source>
</evidence>
<dbReference type="GO" id="GO:0046872">
    <property type="term" value="F:metal ion binding"/>
    <property type="evidence" value="ECO:0007669"/>
    <property type="project" value="InterPro"/>
</dbReference>
<dbReference type="PROSITE" id="PS50846">
    <property type="entry name" value="HMA_2"/>
    <property type="match status" value="1"/>
</dbReference>
<reference evidence="4" key="2">
    <citation type="submission" date="2025-08" db="UniProtKB">
        <authorList>
            <consortium name="RefSeq"/>
        </authorList>
    </citation>
    <scope>IDENTIFICATION</scope>
    <source>
        <tissue evidence="4">Leaf</tissue>
    </source>
</reference>
<evidence type="ECO:0000259" key="2">
    <source>
        <dbReference type="PROSITE" id="PS50846"/>
    </source>
</evidence>
<organism evidence="3 4">
    <name type="scientific">Nicotiana tabacum</name>
    <name type="common">Common tobacco</name>
    <dbReference type="NCBI Taxonomy" id="4097"/>
    <lineage>
        <taxon>Eukaryota</taxon>
        <taxon>Viridiplantae</taxon>
        <taxon>Streptophyta</taxon>
        <taxon>Embryophyta</taxon>
        <taxon>Tracheophyta</taxon>
        <taxon>Spermatophyta</taxon>
        <taxon>Magnoliopsida</taxon>
        <taxon>eudicotyledons</taxon>
        <taxon>Gunneridae</taxon>
        <taxon>Pentapetalae</taxon>
        <taxon>asterids</taxon>
        <taxon>lamiids</taxon>
        <taxon>Solanales</taxon>
        <taxon>Solanaceae</taxon>
        <taxon>Nicotianoideae</taxon>
        <taxon>Nicotianeae</taxon>
        <taxon>Nicotiana</taxon>
    </lineage>
</organism>
<dbReference type="PANTHER" id="PTHR46119">
    <property type="entry name" value="OS08G0405700 PROTEIN"/>
    <property type="match status" value="1"/>
</dbReference>
<sequence length="146" mass="16256">MRKLSFGKVLDCFSTTLSSSGSCFCINDFGNHDDLLESKPLMNNPSEDEHLVRLKDIINVGPPTLAFHLKPKVVVLRVSIHCNGCARKVEKHISKMEGVTMYQVDLETKKVVVIGDILPFQVLESISKVVKNAELSSWNTPQDDSL</sequence>
<dbReference type="STRING" id="4097.A0A1S4C7K8"/>